<dbReference type="EMBL" id="VSFG01000007">
    <property type="protein sequence ID" value="TYB42714.1"/>
    <property type="molecule type" value="Genomic_DNA"/>
</dbReference>
<dbReference type="FunFam" id="2.30.38.10:FF:000001">
    <property type="entry name" value="Non-ribosomal peptide synthetase PvdI"/>
    <property type="match status" value="2"/>
</dbReference>
<dbReference type="InterPro" id="IPR020806">
    <property type="entry name" value="PKS_PP-bd"/>
</dbReference>
<feature type="domain" description="Carrier" evidence="8">
    <location>
        <begin position="951"/>
        <end position="1026"/>
    </location>
</feature>
<dbReference type="NCBIfam" id="NF003417">
    <property type="entry name" value="PRK04813.1"/>
    <property type="match status" value="4"/>
</dbReference>
<keyword evidence="6" id="KW-0677">Repeat</keyword>
<dbReference type="SUPFAM" id="SSF47336">
    <property type="entry name" value="ACP-like"/>
    <property type="match status" value="3"/>
</dbReference>
<dbReference type="STRING" id="1220554.GCA_001552135_02671"/>
<dbReference type="CDD" id="cd17643">
    <property type="entry name" value="A_NRPS_Cytc1-like"/>
    <property type="match status" value="1"/>
</dbReference>
<dbReference type="InterPro" id="IPR045851">
    <property type="entry name" value="AMP-bd_C_sf"/>
</dbReference>
<keyword evidence="10" id="KW-1185">Reference proteome</keyword>
<comment type="similarity">
    <text evidence="2">Belongs to the ATP-dependent AMP-binding enzyme family.</text>
</comment>
<organism evidence="9 10">
    <name type="scientific">Actinomadura chibensis</name>
    <dbReference type="NCBI Taxonomy" id="392828"/>
    <lineage>
        <taxon>Bacteria</taxon>
        <taxon>Bacillati</taxon>
        <taxon>Actinomycetota</taxon>
        <taxon>Actinomycetes</taxon>
        <taxon>Streptosporangiales</taxon>
        <taxon>Thermomonosporaceae</taxon>
        <taxon>Actinomadura</taxon>
    </lineage>
</organism>
<feature type="domain" description="Carrier" evidence="8">
    <location>
        <begin position="2603"/>
        <end position="2677"/>
    </location>
</feature>
<dbReference type="SMART" id="SM00823">
    <property type="entry name" value="PKS_PP"/>
    <property type="match status" value="3"/>
</dbReference>
<keyword evidence="5" id="KW-0436">Ligase</keyword>
<dbReference type="InterPro" id="IPR020845">
    <property type="entry name" value="AMP-binding_CS"/>
</dbReference>
<dbReference type="InterPro" id="IPR000873">
    <property type="entry name" value="AMP-dep_synth/lig_dom"/>
</dbReference>
<evidence type="ECO:0000259" key="8">
    <source>
        <dbReference type="PROSITE" id="PS50075"/>
    </source>
</evidence>
<name>A0A5D0NDW0_9ACTN</name>
<dbReference type="FunFam" id="3.30.300.30:FF:000010">
    <property type="entry name" value="Enterobactin synthetase component F"/>
    <property type="match status" value="1"/>
</dbReference>
<protein>
    <submittedName>
        <fullName evidence="9">Non-ribosomal peptide synthetase</fullName>
    </submittedName>
</protein>
<dbReference type="PROSITE" id="PS00455">
    <property type="entry name" value="AMP_BINDING"/>
    <property type="match status" value="2"/>
</dbReference>
<comment type="caution">
    <text evidence="9">The sequence shown here is derived from an EMBL/GenBank/DDBJ whole genome shotgun (WGS) entry which is preliminary data.</text>
</comment>
<dbReference type="Pfam" id="PF00668">
    <property type="entry name" value="Condensation"/>
    <property type="match status" value="4"/>
</dbReference>
<dbReference type="GO" id="GO:0072330">
    <property type="term" value="P:monocarboxylic acid biosynthetic process"/>
    <property type="evidence" value="ECO:0007669"/>
    <property type="project" value="UniProtKB-ARBA"/>
</dbReference>
<evidence type="ECO:0000256" key="6">
    <source>
        <dbReference type="ARBA" id="ARBA00022737"/>
    </source>
</evidence>
<dbReference type="Pfam" id="PF00550">
    <property type="entry name" value="PP-binding"/>
    <property type="match status" value="3"/>
</dbReference>
<keyword evidence="4" id="KW-0597">Phosphoprotein</keyword>
<dbReference type="FunFam" id="1.10.1200.10:FF:000005">
    <property type="entry name" value="Nonribosomal peptide synthetase 1"/>
    <property type="match status" value="1"/>
</dbReference>
<dbReference type="InterPro" id="IPR009081">
    <property type="entry name" value="PP-bd_ACP"/>
</dbReference>
<accession>A0A5D0NDW0</accession>
<dbReference type="SUPFAM" id="SSF56801">
    <property type="entry name" value="Acetyl-CoA synthetase-like"/>
    <property type="match status" value="3"/>
</dbReference>
<evidence type="ECO:0000256" key="7">
    <source>
        <dbReference type="ARBA" id="ARBA00023194"/>
    </source>
</evidence>
<dbReference type="GO" id="GO:0016874">
    <property type="term" value="F:ligase activity"/>
    <property type="evidence" value="ECO:0007669"/>
    <property type="project" value="UniProtKB-KW"/>
</dbReference>
<dbReference type="Gene3D" id="3.30.300.30">
    <property type="match status" value="3"/>
</dbReference>
<dbReference type="InterPro" id="IPR001242">
    <property type="entry name" value="Condensation_dom"/>
</dbReference>
<dbReference type="FunFam" id="3.40.50.12780:FF:000012">
    <property type="entry name" value="Non-ribosomal peptide synthetase"/>
    <property type="match status" value="1"/>
</dbReference>
<dbReference type="InterPro" id="IPR042099">
    <property type="entry name" value="ANL_N_sf"/>
</dbReference>
<dbReference type="InterPro" id="IPR023213">
    <property type="entry name" value="CAT-like_dom_sf"/>
</dbReference>
<feature type="domain" description="Carrier" evidence="8">
    <location>
        <begin position="1569"/>
        <end position="1644"/>
    </location>
</feature>
<dbReference type="NCBIfam" id="TIGR01733">
    <property type="entry name" value="AA-adenyl-dom"/>
    <property type="match status" value="2"/>
</dbReference>
<dbReference type="CDD" id="cd05930">
    <property type="entry name" value="A_NRPS"/>
    <property type="match status" value="1"/>
</dbReference>
<evidence type="ECO:0000256" key="3">
    <source>
        <dbReference type="ARBA" id="ARBA00022450"/>
    </source>
</evidence>
<dbReference type="GO" id="GO:0017000">
    <property type="term" value="P:antibiotic biosynthetic process"/>
    <property type="evidence" value="ECO:0007669"/>
    <property type="project" value="UniProtKB-KW"/>
</dbReference>
<evidence type="ECO:0000256" key="2">
    <source>
        <dbReference type="ARBA" id="ARBA00006432"/>
    </source>
</evidence>
<evidence type="ECO:0000313" key="9">
    <source>
        <dbReference type="EMBL" id="TYB42714.1"/>
    </source>
</evidence>
<dbReference type="Gene3D" id="3.40.50.980">
    <property type="match status" value="2"/>
</dbReference>
<dbReference type="FunFam" id="3.40.50.980:FF:000002">
    <property type="entry name" value="Enterobactin synthetase component F"/>
    <property type="match status" value="1"/>
</dbReference>
<dbReference type="InterPro" id="IPR036736">
    <property type="entry name" value="ACP-like_sf"/>
</dbReference>
<dbReference type="InterPro" id="IPR006162">
    <property type="entry name" value="Ppantetheine_attach_site"/>
</dbReference>
<sequence>MSTEFVPLSAAQRSVWYAQQLAPRTPIQMAQYIEIEGPVDHGLLDRVARIAAHEALGMNARLTERDGVPGQLLDPAATATIPLVDLSGAADPDAASRAWMRERMAAPLPLDADPLYVTALLRLSPVLHRWFIRAHHVIQDAYSGSLISRRAAEVYTLLAGGGAYEPAELGDYRAVLAAEEAYRASERFERDRAYWTERFADRPLAVSLSAGTAEPTADYLSLGTVVPPEDAAALAAAARRLRTATPGLAIAATAAYVARMTGADDVILGLAVSGRTTRVALDTPAMLATVLPLRVRVRPDMTVDDLVRAATRASARALRHQRYRRDDLLRDLRLLGEPRRLYGPVINIMPFDYRLDFAGLPARMHPLTTGPVDDLSINVYDNFDGAGLRVDFDAHPDLYTEGEVGAHLDRYVRFLRALGDADPAAPLRDVDLLDDAERALVLAGWNDTASPVDPAAVVPGLVEAQAARTPDAPAVTHDGSTLTYRELNERANRLARHLAGLGVGAEDFVALALPRDAGLVVAALAVLKAGAGYLPLDLAYPPDRVAYMLADASPACVLTTRAAVLPGETPRVDLDALSLDGLSGADVADADRARPLRPGNPAYVIYTSGSTGRPKGVVVSHANVVDFCAQAMAGYGPARLARVLFSTSLNFDVSLFEWLAPLAAGGEIEVVRDLLEVAERGGWSGTLVSGVPSAVAALLARGGPRLEAGDVALGGEALPPQLVRDVRALLPDARISNIYGPTEATVFVTGWYDDGNAEGHAPIGRPMANTRAYVLDGALKPVPVGVPGELYLAGDGLARGYLNRPALTAERFVACPYGGPGERMYRTGDLVRWNPDGHVEYLGRLDHQVKVRGFRIELGEIEAALAEHPDVAQSAVVARRDAAGDTVLAGYVVGSGADPAALRAFAARTLPGHMVPSAIVVLDAMPLTPNGKLDRDALPEPEFAASAAARAPRDAREEILCGIVADVLGLDRVGVDDGFFDLGGDSLKATRVAARARAALGVELPVRALFEAPTVAGLAAFAASASGAARPALRAGERPEPLPLSAAQERLWFLNRLEGPTATYSMPIPLRLTGAVDPDAMRSALRDVVARHESLRTLFADADADADGAARQVVLAPDEADPVFTVGETADVRGAVFADATRGFDLARELPVRAHLYRLGPDEHLLLIVLHHIAGDGWSMAPLARDVITAYLARRDGRAPEWAPLPVQYADYALWQRDLLGSADDPGGLAARQLAYWTGALAGLPEEIRLPCDQPRPDRASYRGGQVAFDVPAEVADGVRALARDHQVSVFMVLQAALAALLTRLGGGTDVPIGSPVAGRTDAALDDLVGVFVNTLVLRTDTSGDPAFAELLARVREVDLAAHAHQDVPFERVVEALNPARSLARHPLFQVMLTLQNNPEASVELPGLDVAVEPVDAGVAKFDLEFLLEDARDGGGGGFAGTLEYARDLFDRDTAERLAGWYRGTLEAVVASGGSVTVEGLGLPGLPGLPAAVDGPVEKRLVAYVVAAPGETLDPEELRAHVRDSLPEAMVPAAVVVLDALPLTPNGKVDVRALPKPDLAIVPAAAYRAPTGAAEEAVAAVFADLLGVDRVGADDDFFALGGNSLVAMRVVSRVRRVLDAELPVRALFEAPTVAGLAALVGGARPGRPALARRERPGAVPPSYAQQRLWFLNRFEGPSATYNMPAALRIRGALDVGAVRAAVGDVVARHESLRTILPDGGGVPRQVVLDPAAARPELEVAETTEAELPARLGAAAGYAFDISTEPPLRAHLFRVAPDEHVALLLMHHVGGDGWSMAPLARDFVTAYAARAAGRAPGWAELPVQYADYTLWQRELLGSEDDPESVISRQIAFWRGALAGLPEELRLPADRPRPAEASHRGATARFRLGPDIRTALDDLARATGASPFMVAQAAFAALLTRLGAGTDVPIGSPIAGRTDEALDDLVGMFVNMLVFRTDTSGDPSFRELIGRVKEADLAAYAHQDVPFERLVEVLNPPRHLGRHPLFQVGLTFQNNPEARLEMPGFSAEPEPLSAGVSRFDLLMILTERGGGLDGELEYALDLYDPSTARELVGRFERFLSALLADPDAPIGTAEILAPDERSRILEEWSGGSAPPGERATIPALFEAQAAARPDALAVTFEGVSWTYAEVNAKANRLARRLAGEGVGPERFVALALPRSADLVVAVLAVLKAGAAYVPIDPDYPADRIAYMVEDAKPVLTLGPDDLDASGYDDSNLGVEVSPDNPAYVIYTSGSTGRPKGVVVPHQNVVRLLRSTEDWFGFGPDDVWTLFHSYAFDFTVWELWGSLLYGGRLVVVPYLTSRSPADFLQLLEAERVTVLNQTPSAFYQLMSADKDEPGSDLALRYIVFGGEALDLGRLDDWYSRHPEDAPTLVNMYGITETTVHVSYLALDRAYAATAPGSVIGAGIPDLRVYVLDSRLRPVPPGVAGELFVAGAGLARGYLNRPALSAERFVADPFGAPGTRMYRTGDLGRWLKDGTLEYLGRSDQQIQLRGFRIESGEVEAVLARHDTVSDVAVIVRDERLIAYVTGSGIDPAELRREAAKVLPDYMVPAAVVELDALPLTANGKLDRNALPDAGTAIRVSAREPRTTEEEILAVLFAEVLGLERVGVDDGFFDLGGDSIIAIQLVSRARRSGLVITPRDVFQYQTVEELAATAKPVGDGDGIEPEPPGAGIGPVPVTPIIAWLRDRAGGDASLIRGFHQATLLRTPPDLGLERLTAAFQTVLDHHDMLRLRLDVEAAEWRPVVRPRGSCAASGLVTRVDVAGLDADKLRAVVAEHAAAARDRLDPCAGTTAQLVWFDAGREQGRLLLVLHHLAVDGVSWRILLPDLVTAWVGGDLDPVPTSFRRWAQKLTATAVAATEPDEWLDIVDGPAPDLGCRPLDPRVDIAARARSVTLELPADVTRPLLTDVPAAFHGRVNDVLLTGLALAVAAWRRGRGGRGTGVLVDLEGHGRDGGVPGADLSRTVGWFTSIHPVRLDAGNATGGAAIKKVKEQLRAVPGTGVGYGLLRYGGADPAAAELAEPAPAQIAFNYLGRVDPGGGAGGDWTLAPEELPAGEDPRMPMAHVLEINAVTRDLPDGPVLSATWTWPGGVLDPDDVRELAEGWFTALRGLAAAGAAGTGAGFTPSDLLVDLDQSEIDGLQDAWRRR</sequence>
<keyword evidence="3" id="KW-0596">Phosphopantetheine</keyword>
<dbReference type="SUPFAM" id="SSF52777">
    <property type="entry name" value="CoA-dependent acyltransferases"/>
    <property type="match status" value="8"/>
</dbReference>
<evidence type="ECO:0000256" key="1">
    <source>
        <dbReference type="ARBA" id="ARBA00001957"/>
    </source>
</evidence>
<evidence type="ECO:0000313" key="10">
    <source>
        <dbReference type="Proteomes" id="UP000323380"/>
    </source>
</evidence>
<dbReference type="InterPro" id="IPR010071">
    <property type="entry name" value="AA_adenyl_dom"/>
</dbReference>
<comment type="cofactor">
    <cofactor evidence="1">
        <name>pantetheine 4'-phosphate</name>
        <dbReference type="ChEBI" id="CHEBI:47942"/>
    </cofactor>
</comment>
<dbReference type="GO" id="GO:0044550">
    <property type="term" value="P:secondary metabolite biosynthetic process"/>
    <property type="evidence" value="ECO:0007669"/>
    <property type="project" value="UniProtKB-ARBA"/>
</dbReference>
<dbReference type="Pfam" id="PF13193">
    <property type="entry name" value="AMP-binding_C"/>
    <property type="match status" value="3"/>
</dbReference>
<evidence type="ECO:0000256" key="4">
    <source>
        <dbReference type="ARBA" id="ARBA00022553"/>
    </source>
</evidence>
<dbReference type="Gene3D" id="2.30.38.10">
    <property type="entry name" value="Luciferase, Domain 3"/>
    <property type="match status" value="1"/>
</dbReference>
<dbReference type="InterPro" id="IPR025110">
    <property type="entry name" value="AMP-bd_C"/>
</dbReference>
<dbReference type="Gene3D" id="1.10.1200.10">
    <property type="entry name" value="ACP-like"/>
    <property type="match status" value="3"/>
</dbReference>
<dbReference type="RefSeq" id="WP_067890151.1">
    <property type="nucleotide sequence ID" value="NZ_VSFG01000007.1"/>
</dbReference>
<dbReference type="PANTHER" id="PTHR45527:SF1">
    <property type="entry name" value="FATTY ACID SYNTHASE"/>
    <property type="match status" value="1"/>
</dbReference>
<dbReference type="GO" id="GO:0008610">
    <property type="term" value="P:lipid biosynthetic process"/>
    <property type="evidence" value="ECO:0007669"/>
    <property type="project" value="UniProtKB-ARBA"/>
</dbReference>
<gene>
    <name evidence="9" type="ORF">FXF69_28420</name>
</gene>
<dbReference type="GO" id="GO:0043041">
    <property type="term" value="P:amino acid activation for nonribosomal peptide biosynthetic process"/>
    <property type="evidence" value="ECO:0007669"/>
    <property type="project" value="TreeGrafter"/>
</dbReference>
<dbReference type="FunFam" id="3.30.559.30:FF:000001">
    <property type="entry name" value="Non-ribosomal peptide synthetase"/>
    <property type="match status" value="1"/>
</dbReference>
<proteinExistence type="inferred from homology"/>
<dbReference type="InterPro" id="IPR010060">
    <property type="entry name" value="NRPS_synth"/>
</dbReference>
<dbReference type="Gene3D" id="3.40.50.12780">
    <property type="entry name" value="N-terminal domain of ligase-like"/>
    <property type="match status" value="1"/>
</dbReference>
<dbReference type="GO" id="GO:0031177">
    <property type="term" value="F:phosphopantetheine binding"/>
    <property type="evidence" value="ECO:0007669"/>
    <property type="project" value="InterPro"/>
</dbReference>
<dbReference type="NCBIfam" id="TIGR01720">
    <property type="entry name" value="NRPS-para261"/>
    <property type="match status" value="1"/>
</dbReference>
<dbReference type="PANTHER" id="PTHR45527">
    <property type="entry name" value="NONRIBOSOMAL PEPTIDE SYNTHETASE"/>
    <property type="match status" value="1"/>
</dbReference>
<dbReference type="Gene3D" id="3.30.559.10">
    <property type="entry name" value="Chloramphenicol acetyltransferase-like domain"/>
    <property type="match status" value="4"/>
</dbReference>
<dbReference type="CDD" id="cd19540">
    <property type="entry name" value="LCL_NRPS-like"/>
    <property type="match status" value="2"/>
</dbReference>
<dbReference type="Pfam" id="PF00501">
    <property type="entry name" value="AMP-binding"/>
    <property type="match status" value="2"/>
</dbReference>
<dbReference type="Proteomes" id="UP000323380">
    <property type="component" value="Unassembled WGS sequence"/>
</dbReference>
<keyword evidence="7" id="KW-0045">Antibiotic biosynthesis</keyword>
<dbReference type="Gene3D" id="3.30.559.30">
    <property type="entry name" value="Nonribosomal peptide synthetase, condensation domain"/>
    <property type="match status" value="4"/>
</dbReference>
<dbReference type="PROSITE" id="PS00012">
    <property type="entry name" value="PHOSPHOPANTETHEINE"/>
    <property type="match status" value="3"/>
</dbReference>
<dbReference type="GO" id="GO:0005829">
    <property type="term" value="C:cytosol"/>
    <property type="evidence" value="ECO:0007669"/>
    <property type="project" value="TreeGrafter"/>
</dbReference>
<reference evidence="9 10" key="1">
    <citation type="submission" date="2019-08" db="EMBL/GenBank/DDBJ databases">
        <title>Actinomadura sp. nov. CYP1-5 isolated from mountain soil.</title>
        <authorList>
            <person name="Songsumanus A."/>
            <person name="Kuncharoen N."/>
            <person name="Kudo T."/>
            <person name="Yuki M."/>
            <person name="Igarashi Y."/>
            <person name="Tanasupawat S."/>
        </authorList>
    </citation>
    <scope>NUCLEOTIDE SEQUENCE [LARGE SCALE GENOMIC DNA]</scope>
    <source>
        <strain evidence="9 10">JCM 14158</strain>
    </source>
</reference>
<dbReference type="FunFam" id="1.10.1200.10:FF:000016">
    <property type="entry name" value="Non-ribosomal peptide synthase"/>
    <property type="match status" value="2"/>
</dbReference>
<evidence type="ECO:0000256" key="5">
    <source>
        <dbReference type="ARBA" id="ARBA00022598"/>
    </source>
</evidence>
<dbReference type="PROSITE" id="PS50075">
    <property type="entry name" value="CARRIER"/>
    <property type="match status" value="3"/>
</dbReference>
<dbReference type="FunFam" id="3.40.50.980:FF:000001">
    <property type="entry name" value="Non-ribosomal peptide synthetase"/>
    <property type="match status" value="1"/>
</dbReference>